<accession>A0A2P2K9E7</accession>
<reference evidence="1" key="1">
    <citation type="submission" date="2018-02" db="EMBL/GenBank/DDBJ databases">
        <title>Rhizophora mucronata_Transcriptome.</title>
        <authorList>
            <person name="Meera S.P."/>
            <person name="Sreeshan A."/>
            <person name="Augustine A."/>
        </authorList>
    </citation>
    <scope>NUCLEOTIDE SEQUENCE</scope>
    <source>
        <tissue evidence="1">Leaf</tissue>
    </source>
</reference>
<dbReference type="EMBL" id="GGEC01021819">
    <property type="protein sequence ID" value="MBX02303.1"/>
    <property type="molecule type" value="Transcribed_RNA"/>
</dbReference>
<dbReference type="AlphaFoldDB" id="A0A2P2K9E7"/>
<proteinExistence type="predicted"/>
<protein>
    <submittedName>
        <fullName evidence="1">Uncharacterized protein</fullName>
    </submittedName>
</protein>
<evidence type="ECO:0000313" key="1">
    <source>
        <dbReference type="EMBL" id="MBX02303.1"/>
    </source>
</evidence>
<organism evidence="1">
    <name type="scientific">Rhizophora mucronata</name>
    <name type="common">Asiatic mangrove</name>
    <dbReference type="NCBI Taxonomy" id="61149"/>
    <lineage>
        <taxon>Eukaryota</taxon>
        <taxon>Viridiplantae</taxon>
        <taxon>Streptophyta</taxon>
        <taxon>Embryophyta</taxon>
        <taxon>Tracheophyta</taxon>
        <taxon>Spermatophyta</taxon>
        <taxon>Magnoliopsida</taxon>
        <taxon>eudicotyledons</taxon>
        <taxon>Gunneridae</taxon>
        <taxon>Pentapetalae</taxon>
        <taxon>rosids</taxon>
        <taxon>fabids</taxon>
        <taxon>Malpighiales</taxon>
        <taxon>Rhizophoraceae</taxon>
        <taxon>Rhizophora</taxon>
    </lineage>
</organism>
<sequence>MPLNFLVNQADKHLYFFKKHRERERERLMMN</sequence>
<name>A0A2P2K9E7_RHIMU</name>